<reference evidence="2" key="1">
    <citation type="submission" date="2009-11" db="EMBL/GenBank/DDBJ databases">
        <title>Genome sequencing of Bartonella species and comparative genomics.</title>
        <authorList>
            <person name="Engel P."/>
            <person name="Salzburger W."/>
            <person name="Marius L."/>
            <person name="Chao-Chin C."/>
            <person name="Soichi M."/>
            <person name="Christa L."/>
            <person name="Alexandra C."/>
            <person name="Aurelie L."/>
            <person name="Claudine M."/>
            <person name="Stephan S.C."/>
            <person name="Christoph D."/>
        </authorList>
    </citation>
    <scope>NUCLEOTIDE SEQUENCE [LARGE SCALE GENOMIC DNA]</scope>
    <source>
        <strain evidence="2">CIP 104772 / 73</strain>
    </source>
</reference>
<evidence type="ECO:0000313" key="2">
    <source>
        <dbReference type="Proteomes" id="UP000009101"/>
    </source>
</evidence>
<reference evidence="1 2" key="2">
    <citation type="journal article" date="2011" name="PLoS Genet.">
        <title>Parallel evolution of a type IV secretion system in radiating lineages of the host-restricted bacterial pathogen Bartonella.</title>
        <authorList>
            <person name="Engel P."/>
            <person name="Salzburger W."/>
            <person name="Liesch M."/>
            <person name="Chang C.C."/>
            <person name="Maruyama S."/>
            <person name="Lanz C."/>
            <person name="Calteau A."/>
            <person name="Lajus A."/>
            <person name="Medigue C."/>
            <person name="Schuster S.C."/>
            <person name="Dehio C."/>
        </authorList>
    </citation>
    <scope>NUCLEOTIDE SEQUENCE [LARGE SCALE GENOMIC DNA]</scope>
    <source>
        <strain evidence="2">CIP 104772 / 73</strain>
    </source>
</reference>
<organism evidence="1 2">
    <name type="scientific">Bartonella clarridgeiae (strain CCUG 45776 / CIP 104772 / 73)</name>
    <dbReference type="NCBI Taxonomy" id="696125"/>
    <lineage>
        <taxon>Bacteria</taxon>
        <taxon>Pseudomonadati</taxon>
        <taxon>Pseudomonadota</taxon>
        <taxon>Alphaproteobacteria</taxon>
        <taxon>Hyphomicrobiales</taxon>
        <taxon>Bartonellaceae</taxon>
        <taxon>Bartonella</taxon>
    </lineage>
</organism>
<dbReference type="EMBL" id="FN645454">
    <property type="protein sequence ID" value="CBI76852.1"/>
    <property type="molecule type" value="Genomic_DNA"/>
</dbReference>
<dbReference type="KEGG" id="bcd:BARCL_1180"/>
<dbReference type="Proteomes" id="UP000009101">
    <property type="component" value="Chromosome"/>
</dbReference>
<dbReference type="AlphaFoldDB" id="E6YJ14"/>
<evidence type="ECO:0000313" key="1">
    <source>
        <dbReference type="EMBL" id="CBI76852.1"/>
    </source>
</evidence>
<accession>E6YJ14</accession>
<dbReference type="HOGENOM" id="CLU_140839_0_0_5"/>
<name>E6YJ14_BARC7</name>
<dbReference type="STRING" id="696125.BARCL_1180"/>
<protein>
    <submittedName>
        <fullName evidence="1">Uncharacterized protein</fullName>
    </submittedName>
</protein>
<dbReference type="eggNOG" id="ENOG50315UZ">
    <property type="taxonomic scope" value="Bacteria"/>
</dbReference>
<dbReference type="OrthoDB" id="8410886at2"/>
<sequence length="111" mass="12416">MIQDNSFPFRGRGRPKGAMNKTTKLFKKALLTAAEKAGDQYGCDGLVSYLCYHAINNPVPFFSLLAKVLPLQVTEEGKENTRVISRIEIVPMIPNEAMNDKFYEASRGSEM</sequence>
<proteinExistence type="predicted"/>
<keyword evidence="2" id="KW-1185">Reference proteome</keyword>
<dbReference type="RefSeq" id="WP_013545475.1">
    <property type="nucleotide sequence ID" value="NC_014932.1"/>
</dbReference>
<gene>
    <name evidence="1" type="ordered locus">BARCL_1180</name>
</gene>